<feature type="coiled-coil region" evidence="1">
    <location>
        <begin position="507"/>
        <end position="534"/>
    </location>
</feature>
<reference evidence="3" key="2">
    <citation type="submission" date="2023-01" db="EMBL/GenBank/DDBJ databases">
        <title>Gilvimarinus xylanilyticus HB14 isolated from Caulerpa lentillifera aquaculture base in Hainan, China.</title>
        <authorList>
            <person name="Zhang Y.-J."/>
        </authorList>
    </citation>
    <scope>NUCLEOTIDE SEQUENCE</scope>
    <source>
        <strain evidence="3">HB14</strain>
    </source>
</reference>
<evidence type="ECO:0000256" key="1">
    <source>
        <dbReference type="SAM" id="Coils"/>
    </source>
</evidence>
<feature type="domain" description="Dynamin N-terminal" evidence="2">
    <location>
        <begin position="59"/>
        <end position="273"/>
    </location>
</feature>
<gene>
    <name evidence="3" type="ORF">M6D89_11580</name>
</gene>
<dbReference type="InterPro" id="IPR045063">
    <property type="entry name" value="Dynamin_N"/>
</dbReference>
<dbReference type="Gene3D" id="3.40.50.300">
    <property type="entry name" value="P-loop containing nucleotide triphosphate hydrolases"/>
    <property type="match status" value="1"/>
</dbReference>
<evidence type="ECO:0000313" key="4">
    <source>
        <dbReference type="Proteomes" id="UP001139319"/>
    </source>
</evidence>
<comment type="caution">
    <text evidence="3">The sequence shown here is derived from an EMBL/GenBank/DDBJ whole genome shotgun (WGS) entry which is preliminary data.</text>
</comment>
<proteinExistence type="predicted"/>
<dbReference type="PANTHER" id="PTHR43681">
    <property type="entry name" value="TRANSMEMBRANE GTPASE FZO"/>
    <property type="match status" value="1"/>
</dbReference>
<organism evidence="3 4">
    <name type="scientific">Gilvimarinus xylanilyticus</name>
    <dbReference type="NCBI Taxonomy" id="2944139"/>
    <lineage>
        <taxon>Bacteria</taxon>
        <taxon>Pseudomonadati</taxon>
        <taxon>Pseudomonadota</taxon>
        <taxon>Gammaproteobacteria</taxon>
        <taxon>Cellvibrionales</taxon>
        <taxon>Cellvibrionaceae</taxon>
        <taxon>Gilvimarinus</taxon>
    </lineage>
</organism>
<keyword evidence="1" id="KW-0175">Coiled coil</keyword>
<protein>
    <submittedName>
        <fullName evidence="3">Dynamin family protein</fullName>
    </submittedName>
</protein>
<dbReference type="SUPFAM" id="SSF52540">
    <property type="entry name" value="P-loop containing nucleoside triphosphate hydrolases"/>
    <property type="match status" value="1"/>
</dbReference>
<feature type="coiled-coil region" evidence="1">
    <location>
        <begin position="369"/>
        <end position="396"/>
    </location>
</feature>
<reference evidence="3" key="1">
    <citation type="submission" date="2022-05" db="EMBL/GenBank/DDBJ databases">
        <authorList>
            <person name="Sun H.-N."/>
        </authorList>
    </citation>
    <scope>NUCLEOTIDE SEQUENCE</scope>
    <source>
        <strain evidence="3">HB14</strain>
    </source>
</reference>
<accession>A0A9X2KWZ3</accession>
<sequence>MDIKNLHRQMAQYNTWKTQLDGRLQAFGEWCKTHQLVTDDAQRYLQRARKLLSAESFTVACVGEFSRGKTELINALLYSQTTGRLLPSQPGRTTMCPTEIFWDPAQPRNCVRLLPIETRRSATSMQNFKRIPQNWFTIEFNPAEHESIADAIGQVSANKRVTRAEAQRLGFDVATLTQDKASGMVEVPIWRHALINLDHPLLREGLRIVDTPGLNALGNEPELTLKTLPDAQAILFLLAADSGVSASDMTIWRDHIAHLRDSNGTAILALLNKIDTLWDDLTPAAETAANVERVRIETAHLLQLAPEQVLPLSARQALLAKTRQRSETLQRSNFPMLEERLAECIMRSQQQIVSHRLVSNSHAMISNTYTSLTRRIDEAESQLGQLRDSRDTQAEEEVARQREKVRAAHHRHHKQSLSLRTSKKLLSHQKASLEAPIAEAKLERMIDEAYQKMADSWTTVGLTRAIGDFFDDVDSCMNQLLREVDRANKVLTSIYQRPEHGLDESMARKHQLNFTAERRQLRNLEANAERLRHSLNSVIAPKKTLINRFIATLVKEVKALFGSLQTSTCDWLEDALTPLVHHNQHQKQLLEHQMMRLGQLREQGVSHSEKLRALEADLRELRLARKGLTPLFAEVSRSPEPAPGNSAKVVSLHAARQAAG</sequence>
<name>A0A9X2KWZ3_9GAMM</name>
<dbReference type="AlphaFoldDB" id="A0A9X2KWZ3"/>
<evidence type="ECO:0000259" key="2">
    <source>
        <dbReference type="Pfam" id="PF00350"/>
    </source>
</evidence>
<keyword evidence="4" id="KW-1185">Reference proteome</keyword>
<dbReference type="InterPro" id="IPR051943">
    <property type="entry name" value="TRAFAC_Dynamin-like_GTPase"/>
</dbReference>
<evidence type="ECO:0000313" key="3">
    <source>
        <dbReference type="EMBL" id="MCP8899940.1"/>
    </source>
</evidence>
<dbReference type="PANTHER" id="PTHR43681:SF1">
    <property type="entry name" value="SARCALUMENIN"/>
    <property type="match status" value="1"/>
</dbReference>
<dbReference type="EMBL" id="JAMFTH010000003">
    <property type="protein sequence ID" value="MCP8899940.1"/>
    <property type="molecule type" value="Genomic_DNA"/>
</dbReference>
<dbReference type="Pfam" id="PF00350">
    <property type="entry name" value="Dynamin_N"/>
    <property type="match status" value="1"/>
</dbReference>
<dbReference type="InterPro" id="IPR027417">
    <property type="entry name" value="P-loop_NTPase"/>
</dbReference>
<dbReference type="Proteomes" id="UP001139319">
    <property type="component" value="Unassembled WGS sequence"/>
</dbReference>
<dbReference type="RefSeq" id="WP_253968233.1">
    <property type="nucleotide sequence ID" value="NZ_JAMFTH010000003.1"/>
</dbReference>